<reference evidence="1 2" key="1">
    <citation type="submission" date="2013-09" db="EMBL/GenBank/DDBJ databases">
        <title>Genome sequencing of Phaeobacter antarcticus sp. nov. SM1211.</title>
        <authorList>
            <person name="Zhang X.-Y."/>
            <person name="Liu C."/>
            <person name="Chen X.-L."/>
            <person name="Xie B.-B."/>
            <person name="Qin Q.-L."/>
            <person name="Rong J.-C."/>
            <person name="Zhang Y.-Z."/>
        </authorList>
    </citation>
    <scope>NUCLEOTIDE SEQUENCE [LARGE SCALE GENOMIC DNA]</scope>
    <source>
        <strain evidence="1 2">SM1211</strain>
    </source>
</reference>
<sequence>MHDVPRLVRLNIVGQEATDTNDRVYAEETELPVMQNVIERLPVCWK</sequence>
<protein>
    <submittedName>
        <fullName evidence="1">Uncharacterized protein</fullName>
    </submittedName>
</protein>
<accession>A0A2G8R0Z3</accession>
<proteinExistence type="predicted"/>
<dbReference type="EMBL" id="AWWI01000180">
    <property type="protein sequence ID" value="PIL14818.1"/>
    <property type="molecule type" value="Genomic_DNA"/>
</dbReference>
<dbReference type="Proteomes" id="UP000231259">
    <property type="component" value="Unassembled WGS sequence"/>
</dbReference>
<evidence type="ECO:0000313" key="2">
    <source>
        <dbReference type="Proteomes" id="UP000231259"/>
    </source>
</evidence>
<name>A0A2G8R0Z3_9RHOB</name>
<gene>
    <name evidence="1" type="ORF">P775_26285</name>
</gene>
<evidence type="ECO:0000313" key="1">
    <source>
        <dbReference type="EMBL" id="PIL14818.1"/>
    </source>
</evidence>
<comment type="caution">
    <text evidence="1">The sequence shown here is derived from an EMBL/GenBank/DDBJ whole genome shotgun (WGS) entry which is preliminary data.</text>
</comment>
<keyword evidence="2" id="KW-1185">Reference proteome</keyword>
<organism evidence="1 2">
    <name type="scientific">Puniceibacterium antarcticum</name>
    <dbReference type="NCBI Taxonomy" id="1206336"/>
    <lineage>
        <taxon>Bacteria</taxon>
        <taxon>Pseudomonadati</taxon>
        <taxon>Pseudomonadota</taxon>
        <taxon>Alphaproteobacteria</taxon>
        <taxon>Rhodobacterales</taxon>
        <taxon>Paracoccaceae</taxon>
        <taxon>Puniceibacterium</taxon>
    </lineage>
</organism>
<dbReference type="AlphaFoldDB" id="A0A2G8R0Z3"/>